<sequence length="799" mass="91471">MSTIFLSEGADFEHNGDSNYKVFNSSTFSHDRSINYLQTQSDHGPYRALENLKMINDGASPSKIPMQQENLIDYSSIDSIELPKFAISQNLIDPNIDEDPFLLSNFNQKLSQISISNASPKTSICNTMNSNNTKISDDDNSFTKSSIKENEGLSINRSSGNDRDKFENSKKSCSFFSERSTNFDHHESIRSKTLNRNPCCNDIQQITLDLRSRIDSLKNIQNKFQENHREVQNSYLLFSSMVRQRMETIIQEFCQNLNRTFKHQLNELSLLINRHEELIIEIENKQSNTRINHLQFENMIDPNLFTRILSIIEGPMPFIDIESYRLPSKIDSSSIEQILRSSWMSIVMSVKQQKSQPNNDLFQNSSSINPFRSSDISVSNYNVMQIPFSDLRECHHNNSIDSLINWPTSKEKQVKSSNMANKLSNQFISHPFIEFDQSKLFSNNNNNNSVYFDLNDLNSLSSPNGFNSNHFTNQPSEIDRGLGIYTNTFDDDCLKNISLGHKQTITKSLQPKIRRERIGYYLKFGESGSMDGQFAEPSGIAINADNHDIYIADANNHRVQVFDKWGKFKFHFGEGKLKFPNRVALSKNTGDIVVSERPPVHQIQVYNRNGSFVCKFGAKHLRHPRGLTIDHKNRIIVVECKVMKVFIFNLQGVLLNSFDCSEQIQFPNAVAVSRKEEIFISDNRNHCVKVFTFTGEFIRQIGGQGITNYPIGVCLNESANQLLVIDNYNNLNVTIFRLDGQLIGAFESSAKHQQCLDVALFGDHSIAVTSKDLQVYFYRLKDFMNSFDINNGNNLHHHQ</sequence>
<evidence type="ECO:0000313" key="4">
    <source>
        <dbReference type="EnsemblMetazoa" id="KAF7490369.1"/>
    </source>
</evidence>
<gene>
    <name evidence="3" type="ORF">SSS_6525</name>
</gene>
<dbReference type="AlphaFoldDB" id="A0A834R651"/>
<dbReference type="PROSITE" id="PS51125">
    <property type="entry name" value="NHL"/>
    <property type="match status" value="4"/>
</dbReference>
<feature type="repeat" description="NHL" evidence="2">
    <location>
        <begin position="663"/>
        <end position="694"/>
    </location>
</feature>
<evidence type="ECO:0000313" key="3">
    <source>
        <dbReference type="EMBL" id="KAF7490369.1"/>
    </source>
</evidence>
<dbReference type="OrthoDB" id="342730at2759"/>
<evidence type="ECO:0000256" key="2">
    <source>
        <dbReference type="PROSITE-ProRule" id="PRU00504"/>
    </source>
</evidence>
<protein>
    <submittedName>
        <fullName evidence="3">Brain tumor protein</fullName>
    </submittedName>
</protein>
<proteinExistence type="predicted"/>
<dbReference type="InterPro" id="IPR001258">
    <property type="entry name" value="NHL_repeat"/>
</dbReference>
<dbReference type="InterPro" id="IPR050952">
    <property type="entry name" value="TRIM-NHL_E3_ligases"/>
</dbReference>
<reference evidence="4" key="3">
    <citation type="submission" date="2022-06" db="UniProtKB">
        <authorList>
            <consortium name="EnsemblMetazoa"/>
        </authorList>
    </citation>
    <scope>IDENTIFICATION</scope>
</reference>
<dbReference type="SUPFAM" id="SSF101898">
    <property type="entry name" value="NHL repeat"/>
    <property type="match status" value="1"/>
</dbReference>
<reference evidence="3" key="2">
    <citation type="submission" date="2020-01" db="EMBL/GenBank/DDBJ databases">
        <authorList>
            <person name="Korhonen P.K.K."/>
            <person name="Guangxu M.G."/>
            <person name="Wang T.W."/>
            <person name="Stroehlein A.J.S."/>
            <person name="Young N.D."/>
            <person name="Ang C.-S.A."/>
            <person name="Fernando D.W.F."/>
            <person name="Lu H.L."/>
            <person name="Taylor S.T."/>
            <person name="Ehtesham M.E.M."/>
            <person name="Najaraj S.H.N."/>
            <person name="Harsha G.H.G."/>
            <person name="Madugundu A.M."/>
            <person name="Renuse S.R."/>
            <person name="Holt D.H."/>
            <person name="Pandey A.P."/>
            <person name="Papenfuss A.P."/>
            <person name="Gasser R.B.G."/>
            <person name="Fischer K.F."/>
        </authorList>
    </citation>
    <scope>NUCLEOTIDE SEQUENCE</scope>
    <source>
        <strain evidence="3">SSS_KF_BRIS2020</strain>
    </source>
</reference>
<feature type="repeat" description="NHL" evidence="2">
    <location>
        <begin position="610"/>
        <end position="651"/>
    </location>
</feature>
<dbReference type="PANTHER" id="PTHR24104:SF41">
    <property type="entry name" value="BRAIN TUMOR PROTEIN"/>
    <property type="match status" value="1"/>
</dbReference>
<dbReference type="GO" id="GO:0003730">
    <property type="term" value="F:mRNA 3'-UTR binding"/>
    <property type="evidence" value="ECO:0007669"/>
    <property type="project" value="TreeGrafter"/>
</dbReference>
<evidence type="ECO:0000313" key="5">
    <source>
        <dbReference type="Proteomes" id="UP000070412"/>
    </source>
</evidence>
<name>A0A834R651_SARSC</name>
<reference evidence="5" key="1">
    <citation type="journal article" date="2020" name="PLoS Negl. Trop. Dis.">
        <title>High-quality nuclear genome for Sarcoptes scabiei-A critical resource for a neglected parasite.</title>
        <authorList>
            <person name="Korhonen P.K."/>
            <person name="Gasser R.B."/>
            <person name="Ma G."/>
            <person name="Wang T."/>
            <person name="Stroehlein A.J."/>
            <person name="Young N.D."/>
            <person name="Ang C.S."/>
            <person name="Fernando D.D."/>
            <person name="Lu H.C."/>
            <person name="Taylor S."/>
            <person name="Reynolds S.L."/>
            <person name="Mofiz E."/>
            <person name="Najaraj S.H."/>
            <person name="Gowda H."/>
            <person name="Madugundu A."/>
            <person name="Renuse S."/>
            <person name="Holt D."/>
            <person name="Pandey A."/>
            <person name="Papenfuss A.T."/>
            <person name="Fischer K."/>
        </authorList>
    </citation>
    <scope>NUCLEOTIDE SEQUENCE [LARGE SCALE GENOMIC DNA]</scope>
</reference>
<dbReference type="EnsemblMetazoa" id="SSS_6525s_mrna">
    <property type="protein sequence ID" value="KAF7490369.1"/>
    <property type="gene ID" value="SSS_6525"/>
</dbReference>
<dbReference type="Gene3D" id="2.120.10.30">
    <property type="entry name" value="TolB, C-terminal domain"/>
    <property type="match status" value="1"/>
</dbReference>
<dbReference type="InterPro" id="IPR011042">
    <property type="entry name" value="6-blade_b-propeller_TolB-like"/>
</dbReference>
<organism evidence="3">
    <name type="scientific">Sarcoptes scabiei</name>
    <name type="common">Itch mite</name>
    <name type="synonym">Acarus scabiei</name>
    <dbReference type="NCBI Taxonomy" id="52283"/>
    <lineage>
        <taxon>Eukaryota</taxon>
        <taxon>Metazoa</taxon>
        <taxon>Ecdysozoa</taxon>
        <taxon>Arthropoda</taxon>
        <taxon>Chelicerata</taxon>
        <taxon>Arachnida</taxon>
        <taxon>Acari</taxon>
        <taxon>Acariformes</taxon>
        <taxon>Sarcoptiformes</taxon>
        <taxon>Astigmata</taxon>
        <taxon>Psoroptidia</taxon>
        <taxon>Sarcoptoidea</taxon>
        <taxon>Sarcoptidae</taxon>
        <taxon>Sarcoptinae</taxon>
        <taxon>Sarcoptes</taxon>
    </lineage>
</organism>
<evidence type="ECO:0000256" key="1">
    <source>
        <dbReference type="ARBA" id="ARBA00022737"/>
    </source>
</evidence>
<feature type="repeat" description="NHL" evidence="2">
    <location>
        <begin position="523"/>
        <end position="565"/>
    </location>
</feature>
<keyword evidence="1" id="KW-0677">Repeat</keyword>
<dbReference type="EMBL" id="WVUK01000062">
    <property type="protein sequence ID" value="KAF7490369.1"/>
    <property type="molecule type" value="Genomic_DNA"/>
</dbReference>
<dbReference type="Proteomes" id="UP000070412">
    <property type="component" value="Unassembled WGS sequence"/>
</dbReference>
<keyword evidence="5" id="KW-1185">Reference proteome</keyword>
<dbReference type="PANTHER" id="PTHR24104">
    <property type="entry name" value="E3 UBIQUITIN-PROTEIN LIGASE NHLRC1-RELATED"/>
    <property type="match status" value="1"/>
</dbReference>
<accession>A0A834R651</accession>
<dbReference type="Pfam" id="PF01436">
    <property type="entry name" value="NHL"/>
    <property type="match status" value="2"/>
</dbReference>
<feature type="repeat" description="NHL" evidence="2">
    <location>
        <begin position="566"/>
        <end position="609"/>
    </location>
</feature>